<dbReference type="AlphaFoldDB" id="A0A169R229"/>
<protein>
    <submittedName>
        <fullName evidence="2">Uncharacterized protein</fullName>
    </submittedName>
</protein>
<keyword evidence="1" id="KW-0732">Signal</keyword>
<reference evidence="2 3" key="1">
    <citation type="journal article" date="2016" name="Genome Announc.">
        <title>Complete Genome Sequence of Methylobacterium populi P-1M, Isolated from Pink-Pigmented Household Biofilm.</title>
        <authorList>
            <person name="Morohoshi T."/>
            <person name="Ikeda T."/>
        </authorList>
    </citation>
    <scope>NUCLEOTIDE SEQUENCE [LARGE SCALE GENOMIC DNA]</scope>
    <source>
        <strain evidence="2 3">P-1M</strain>
    </source>
</reference>
<feature type="signal peptide" evidence="1">
    <location>
        <begin position="1"/>
        <end position="25"/>
    </location>
</feature>
<evidence type="ECO:0000313" key="2">
    <source>
        <dbReference type="EMBL" id="BAU91148.1"/>
    </source>
</evidence>
<dbReference type="RefSeq" id="WP_244573549.1">
    <property type="nucleotide sequence ID" value="NZ_AP014809.1"/>
</dbReference>
<gene>
    <name evidence="2" type="ORF">MPPM_2543</name>
</gene>
<sequence length="542" mass="55507">MIRSFRAALLAVAMGVCALAAPASAQVFTLPEIGMQNSGTCQQLAIRDRGSKAMVPFGCVLSGGLGFQSSPAMLAVNGVSPLDVSLSNRGGASNATYKNPNAVRIGAGNMVSFCPALSCLSGDNDASPTNDHQRTSLLVSSTTQDDVHSQEQSFAVITTIDKGRLKTWAQNTAYTARDNVKNGENVYRVSANCTSSSAGGGPTSLASSGIADGSCSLGWINYAGLNAKAGSYFETKVVDGAGSAWGAAFNYHLDTNPNIQNGFFPGLEVDYANTSGVDCLIPTDCTSVRVGVAGNGMITHGMQITGDGFTRSSTQYNSMLWALRINGEHVAQEASIEIDSQSKVGLGFGTSGIGTNTHSVATIKDATTSPTSIEIAGSHAVGLNLSGTFSSYALASNNFLLYGDGSIRMSNGNASTSAATGALQIPNGGLGVGGAGNFGGSLAGSSVKATAGGTTYQVLVDYDTAADAGRIQSTHNGAFNTELRLNPGGGAVSIGPSLLRETSAPPSSSGSACVVGTRTWDVNYEYRCVATNTWKRTTLATW</sequence>
<feature type="chain" id="PRO_5007902388" evidence="1">
    <location>
        <begin position="26"/>
        <end position="542"/>
    </location>
</feature>
<evidence type="ECO:0000256" key="1">
    <source>
        <dbReference type="SAM" id="SignalP"/>
    </source>
</evidence>
<dbReference type="EMBL" id="AP014809">
    <property type="protein sequence ID" value="BAU91148.1"/>
    <property type="molecule type" value="Genomic_DNA"/>
</dbReference>
<dbReference type="Proteomes" id="UP000218288">
    <property type="component" value="Chromosome"/>
</dbReference>
<proteinExistence type="predicted"/>
<accession>A0A169R229</accession>
<organism evidence="2 3">
    <name type="scientific">Methylorubrum populi</name>
    <dbReference type="NCBI Taxonomy" id="223967"/>
    <lineage>
        <taxon>Bacteria</taxon>
        <taxon>Pseudomonadati</taxon>
        <taxon>Pseudomonadota</taxon>
        <taxon>Alphaproteobacteria</taxon>
        <taxon>Hyphomicrobiales</taxon>
        <taxon>Methylobacteriaceae</taxon>
        <taxon>Methylorubrum</taxon>
    </lineage>
</organism>
<name>A0A169R229_9HYPH</name>
<evidence type="ECO:0000313" key="3">
    <source>
        <dbReference type="Proteomes" id="UP000218288"/>
    </source>
</evidence>